<dbReference type="OrthoDB" id="7376211at2"/>
<protein>
    <submittedName>
        <fullName evidence="2">Uncharacterized protein</fullName>
    </submittedName>
</protein>
<keyword evidence="1" id="KW-0472">Membrane</keyword>
<accession>A0A1Y5RCA2</accession>
<evidence type="ECO:0000313" key="3">
    <source>
        <dbReference type="Proteomes" id="UP000193307"/>
    </source>
</evidence>
<organism evidence="2 3">
    <name type="scientific">Pacificibacter marinus</name>
    <dbReference type="NCBI Taxonomy" id="658057"/>
    <lineage>
        <taxon>Bacteria</taxon>
        <taxon>Pseudomonadati</taxon>
        <taxon>Pseudomonadota</taxon>
        <taxon>Alphaproteobacteria</taxon>
        <taxon>Rhodobacterales</taxon>
        <taxon>Roseobacteraceae</taxon>
        <taxon>Pacificibacter</taxon>
    </lineage>
</organism>
<feature type="transmembrane region" description="Helical" evidence="1">
    <location>
        <begin position="39"/>
        <end position="61"/>
    </location>
</feature>
<name>A0A1Y5RCA2_9RHOB</name>
<dbReference type="EMBL" id="FWFW01000001">
    <property type="protein sequence ID" value="SLN14042.1"/>
    <property type="molecule type" value="Genomic_DNA"/>
</dbReference>
<proteinExistence type="predicted"/>
<reference evidence="2 3" key="1">
    <citation type="submission" date="2017-03" db="EMBL/GenBank/DDBJ databases">
        <authorList>
            <person name="Afonso C.L."/>
            <person name="Miller P.J."/>
            <person name="Scott M.A."/>
            <person name="Spackman E."/>
            <person name="Goraichik I."/>
            <person name="Dimitrov K.M."/>
            <person name="Suarez D.L."/>
            <person name="Swayne D.E."/>
        </authorList>
    </citation>
    <scope>NUCLEOTIDE SEQUENCE [LARGE SCALE GENOMIC DNA]</scope>
    <source>
        <strain evidence="2 3">CECT 7971</strain>
    </source>
</reference>
<feature type="transmembrane region" description="Helical" evidence="1">
    <location>
        <begin position="12"/>
        <end position="33"/>
    </location>
</feature>
<dbReference type="STRING" id="658057.SAMN04488032_101434"/>
<dbReference type="RefSeq" id="WP_085847134.1">
    <property type="nucleotide sequence ID" value="NZ_FNZV01000001.1"/>
</dbReference>
<gene>
    <name evidence="2" type="ORF">PAM7971_00213</name>
</gene>
<keyword evidence="1" id="KW-1133">Transmembrane helix</keyword>
<dbReference type="Proteomes" id="UP000193307">
    <property type="component" value="Unassembled WGS sequence"/>
</dbReference>
<evidence type="ECO:0000256" key="1">
    <source>
        <dbReference type="SAM" id="Phobius"/>
    </source>
</evidence>
<evidence type="ECO:0000313" key="2">
    <source>
        <dbReference type="EMBL" id="SLN14042.1"/>
    </source>
</evidence>
<sequence length="72" mass="8441">MTTHLRKPSRIRFSGFVFLFVYPLVTAFSYGLSPLTQGWPIWLRTLVMVPFIVGAMVYLIIPLIQRRLTNWL</sequence>
<keyword evidence="3" id="KW-1185">Reference proteome</keyword>
<keyword evidence="1" id="KW-0812">Transmembrane</keyword>
<dbReference type="AlphaFoldDB" id="A0A1Y5RCA2"/>